<comment type="caution">
    <text evidence="4">The sequence shown here is derived from an EMBL/GenBank/DDBJ whole genome shotgun (WGS) entry which is preliminary data.</text>
</comment>
<dbReference type="STRING" id="1348853.LK12_16700"/>
<keyword evidence="1 2" id="KW-0238">DNA-binding</keyword>
<dbReference type="AlphaFoldDB" id="A0A0B1ZLV8"/>
<evidence type="ECO:0000313" key="5">
    <source>
        <dbReference type="Proteomes" id="UP000031057"/>
    </source>
</evidence>
<dbReference type="PROSITE" id="PS50977">
    <property type="entry name" value="HTH_TETR_2"/>
    <property type="match status" value="1"/>
</dbReference>
<dbReference type="Gene3D" id="1.10.357.10">
    <property type="entry name" value="Tetracycline Repressor, domain 2"/>
    <property type="match status" value="1"/>
</dbReference>
<dbReference type="EMBL" id="JTDI01000005">
    <property type="protein sequence ID" value="KHK90270.1"/>
    <property type="molecule type" value="Genomic_DNA"/>
</dbReference>
<evidence type="ECO:0000256" key="2">
    <source>
        <dbReference type="PROSITE-ProRule" id="PRU00335"/>
    </source>
</evidence>
<protein>
    <recommendedName>
        <fullName evidence="3">HTH tetR-type domain-containing protein</fullName>
    </recommendedName>
</protein>
<dbReference type="Pfam" id="PF00440">
    <property type="entry name" value="TetR_N"/>
    <property type="match status" value="1"/>
</dbReference>
<dbReference type="InterPro" id="IPR001647">
    <property type="entry name" value="HTH_TetR"/>
</dbReference>
<dbReference type="InterPro" id="IPR009057">
    <property type="entry name" value="Homeodomain-like_sf"/>
</dbReference>
<dbReference type="OrthoDB" id="9809772at2"/>
<evidence type="ECO:0000313" key="4">
    <source>
        <dbReference type="EMBL" id="KHK90270.1"/>
    </source>
</evidence>
<feature type="DNA-binding region" description="H-T-H motif" evidence="2">
    <location>
        <begin position="35"/>
        <end position="54"/>
    </location>
</feature>
<feature type="domain" description="HTH tetR-type" evidence="3">
    <location>
        <begin position="12"/>
        <end position="72"/>
    </location>
</feature>
<proteinExistence type="predicted"/>
<sequence length="201" mass="22768">MARQRRIGLASSDTRRMLLDAAEKIMIEDGYAAVTSRRVGTRADLKPQLVHYYFPAMEDLFIALHRRRHDRMIVLATDMLRSDDPLAVLWEQCCDRSHVKLTIEFMALANHRSAIRAEMTKEAEIFRDIQHSALSRHFAMKGIEPPIPVSALIILLASVGTQLAMQGETGLSFGHEETRALMERLIDDISAGRPVWHHLSG</sequence>
<dbReference type="GO" id="GO:0003677">
    <property type="term" value="F:DNA binding"/>
    <property type="evidence" value="ECO:0007669"/>
    <property type="project" value="UniProtKB-UniRule"/>
</dbReference>
<dbReference type="RefSeq" id="WP_039286435.1">
    <property type="nucleotide sequence ID" value="NZ_JTDI01000005.1"/>
</dbReference>
<accession>A0A0B1ZLV8</accession>
<reference evidence="4 5" key="1">
    <citation type="submission" date="2014-10" db="EMBL/GenBank/DDBJ databases">
        <title>Genome sequence of Novosphingobium malaysiense MUSC 273(T).</title>
        <authorList>
            <person name="Lee L.-H."/>
        </authorList>
    </citation>
    <scope>NUCLEOTIDE SEQUENCE [LARGE SCALE GENOMIC DNA]</scope>
    <source>
        <strain evidence="4 5">MUSC 273</strain>
    </source>
</reference>
<name>A0A0B1ZLV8_9SPHN</name>
<keyword evidence="5" id="KW-1185">Reference proteome</keyword>
<dbReference type="Proteomes" id="UP000031057">
    <property type="component" value="Unassembled WGS sequence"/>
</dbReference>
<evidence type="ECO:0000256" key="1">
    <source>
        <dbReference type="ARBA" id="ARBA00023125"/>
    </source>
</evidence>
<gene>
    <name evidence="4" type="ORF">LK12_16700</name>
</gene>
<organism evidence="4 5">
    <name type="scientific">Novosphingobium malaysiense</name>
    <dbReference type="NCBI Taxonomy" id="1348853"/>
    <lineage>
        <taxon>Bacteria</taxon>
        <taxon>Pseudomonadati</taxon>
        <taxon>Pseudomonadota</taxon>
        <taxon>Alphaproteobacteria</taxon>
        <taxon>Sphingomonadales</taxon>
        <taxon>Sphingomonadaceae</taxon>
        <taxon>Novosphingobium</taxon>
    </lineage>
</organism>
<evidence type="ECO:0000259" key="3">
    <source>
        <dbReference type="PROSITE" id="PS50977"/>
    </source>
</evidence>
<dbReference type="SUPFAM" id="SSF46689">
    <property type="entry name" value="Homeodomain-like"/>
    <property type="match status" value="1"/>
</dbReference>